<dbReference type="PANTHER" id="PTHR35991:SF1">
    <property type="entry name" value="CA-RESPONSIVE PROTEIN"/>
    <property type="match status" value="1"/>
</dbReference>
<accession>A0A445E953</accession>
<reference evidence="1 2" key="1">
    <citation type="submission" date="2019-01" db="EMBL/GenBank/DDBJ databases">
        <title>Sequencing of cultivated peanut Arachis hypogaea provides insights into genome evolution and oil improvement.</title>
        <authorList>
            <person name="Chen X."/>
        </authorList>
    </citation>
    <scope>NUCLEOTIDE SEQUENCE [LARGE SCALE GENOMIC DNA]</scope>
    <source>
        <strain evidence="2">cv. Fuhuasheng</strain>
        <tissue evidence="1">Leaves</tissue>
    </source>
</reference>
<organism evidence="1 2">
    <name type="scientific">Arachis hypogaea</name>
    <name type="common">Peanut</name>
    <dbReference type="NCBI Taxonomy" id="3818"/>
    <lineage>
        <taxon>Eukaryota</taxon>
        <taxon>Viridiplantae</taxon>
        <taxon>Streptophyta</taxon>
        <taxon>Embryophyta</taxon>
        <taxon>Tracheophyta</taxon>
        <taxon>Spermatophyta</taxon>
        <taxon>Magnoliopsida</taxon>
        <taxon>eudicotyledons</taxon>
        <taxon>Gunneridae</taxon>
        <taxon>Pentapetalae</taxon>
        <taxon>rosids</taxon>
        <taxon>fabids</taxon>
        <taxon>Fabales</taxon>
        <taxon>Fabaceae</taxon>
        <taxon>Papilionoideae</taxon>
        <taxon>50 kb inversion clade</taxon>
        <taxon>dalbergioids sensu lato</taxon>
        <taxon>Dalbergieae</taxon>
        <taxon>Pterocarpus clade</taxon>
        <taxon>Arachis</taxon>
    </lineage>
</organism>
<proteinExistence type="predicted"/>
<evidence type="ECO:0000313" key="2">
    <source>
        <dbReference type="Proteomes" id="UP000289738"/>
    </source>
</evidence>
<sequence>MLEVGACMDKAKFRQLVENRDDKFANISFEELLAQEKKDSFSHAKEWEIKTAEANNSYWHG</sequence>
<evidence type="ECO:0000313" key="1">
    <source>
        <dbReference type="EMBL" id="RYR72046.1"/>
    </source>
</evidence>
<dbReference type="EMBL" id="SDMP01000002">
    <property type="protein sequence ID" value="RYR72046.1"/>
    <property type="molecule type" value="Genomic_DNA"/>
</dbReference>
<gene>
    <name evidence="1" type="ORF">Ahy_A02g006240</name>
</gene>
<keyword evidence="2" id="KW-1185">Reference proteome</keyword>
<dbReference type="Proteomes" id="UP000289738">
    <property type="component" value="Chromosome A02"/>
</dbReference>
<name>A0A445E953_ARAHY</name>
<comment type="caution">
    <text evidence="1">The sequence shown here is derived from an EMBL/GenBank/DDBJ whole genome shotgun (WGS) entry which is preliminary data.</text>
</comment>
<dbReference type="AlphaFoldDB" id="A0A445E953"/>
<dbReference type="PANTHER" id="PTHR35991">
    <property type="entry name" value="CA-RESPONSIVE PROTEIN"/>
    <property type="match status" value="1"/>
</dbReference>
<protein>
    <submittedName>
        <fullName evidence="1">Uncharacterized protein</fullName>
    </submittedName>
</protein>